<evidence type="ECO:0000256" key="5">
    <source>
        <dbReference type="ARBA" id="ARBA00022694"/>
    </source>
</evidence>
<evidence type="ECO:0000256" key="11">
    <source>
        <dbReference type="RuleBase" id="RU003783"/>
    </source>
</evidence>
<dbReference type="Gene3D" id="1.10.20.140">
    <property type="match status" value="1"/>
</dbReference>
<evidence type="ECO:0000256" key="1">
    <source>
        <dbReference type="ARBA" id="ARBA00001946"/>
    </source>
</evidence>
<dbReference type="GO" id="GO:0006400">
    <property type="term" value="P:tRNA modification"/>
    <property type="evidence" value="ECO:0007669"/>
    <property type="project" value="TreeGrafter"/>
</dbReference>
<gene>
    <name evidence="10 14" type="primary">miaA</name>
    <name evidence="14" type="ORF">ENT17_05405</name>
</gene>
<organism evidence="14">
    <name type="scientific">Bellilinea caldifistulae</name>
    <dbReference type="NCBI Taxonomy" id="360411"/>
    <lineage>
        <taxon>Bacteria</taxon>
        <taxon>Bacillati</taxon>
        <taxon>Chloroflexota</taxon>
        <taxon>Anaerolineae</taxon>
        <taxon>Anaerolineales</taxon>
        <taxon>Anaerolineaceae</taxon>
        <taxon>Bellilinea</taxon>
    </lineage>
</organism>
<evidence type="ECO:0000256" key="2">
    <source>
        <dbReference type="ARBA" id="ARBA00003213"/>
    </source>
</evidence>
<dbReference type="GO" id="GO:0005524">
    <property type="term" value="F:ATP binding"/>
    <property type="evidence" value="ECO:0007669"/>
    <property type="project" value="UniProtKB-UniRule"/>
</dbReference>
<feature type="binding site" evidence="10">
    <location>
        <begin position="15"/>
        <end position="22"/>
    </location>
    <ligand>
        <name>ATP</name>
        <dbReference type="ChEBI" id="CHEBI:30616"/>
    </ligand>
</feature>
<dbReference type="EMBL" id="DSXR01000052">
    <property type="protein sequence ID" value="HGS87039.1"/>
    <property type="molecule type" value="Genomic_DNA"/>
</dbReference>
<keyword evidence="6 10" id="KW-0547">Nucleotide-binding</keyword>
<evidence type="ECO:0000256" key="3">
    <source>
        <dbReference type="ARBA" id="ARBA00005842"/>
    </source>
</evidence>
<evidence type="ECO:0000313" key="14">
    <source>
        <dbReference type="EMBL" id="HGS87039.1"/>
    </source>
</evidence>
<evidence type="ECO:0000256" key="6">
    <source>
        <dbReference type="ARBA" id="ARBA00022741"/>
    </source>
</evidence>
<comment type="catalytic activity">
    <reaction evidence="9 10 11">
        <text>adenosine(37) in tRNA + dimethylallyl diphosphate = N(6)-dimethylallyladenosine(37) in tRNA + diphosphate</text>
        <dbReference type="Rhea" id="RHEA:26482"/>
        <dbReference type="Rhea" id="RHEA-COMP:10162"/>
        <dbReference type="Rhea" id="RHEA-COMP:10375"/>
        <dbReference type="ChEBI" id="CHEBI:33019"/>
        <dbReference type="ChEBI" id="CHEBI:57623"/>
        <dbReference type="ChEBI" id="CHEBI:74411"/>
        <dbReference type="ChEBI" id="CHEBI:74415"/>
        <dbReference type="EC" id="2.5.1.75"/>
    </reaction>
</comment>
<feature type="site" description="Interaction with substrate tRNA" evidence="10">
    <location>
        <position position="129"/>
    </location>
</feature>
<keyword evidence="4 10" id="KW-0808">Transferase</keyword>
<dbReference type="AlphaFoldDB" id="A0A7C4KYV2"/>
<feature type="site" description="Interaction with substrate tRNA" evidence="10">
    <location>
        <position position="106"/>
    </location>
</feature>
<dbReference type="Pfam" id="PF01715">
    <property type="entry name" value="IPPT"/>
    <property type="match status" value="1"/>
</dbReference>
<evidence type="ECO:0000256" key="10">
    <source>
        <dbReference type="HAMAP-Rule" id="MF_00185"/>
    </source>
</evidence>
<evidence type="ECO:0000256" key="12">
    <source>
        <dbReference type="RuleBase" id="RU003784"/>
    </source>
</evidence>
<dbReference type="PANTHER" id="PTHR11088">
    <property type="entry name" value="TRNA DIMETHYLALLYLTRANSFERASE"/>
    <property type="match status" value="1"/>
</dbReference>
<keyword evidence="8 10" id="KW-0460">Magnesium</keyword>
<evidence type="ECO:0000256" key="4">
    <source>
        <dbReference type="ARBA" id="ARBA00022679"/>
    </source>
</evidence>
<evidence type="ECO:0000256" key="13">
    <source>
        <dbReference type="RuleBase" id="RU003785"/>
    </source>
</evidence>
<dbReference type="InterPro" id="IPR027417">
    <property type="entry name" value="P-loop_NTPase"/>
</dbReference>
<dbReference type="InterPro" id="IPR018022">
    <property type="entry name" value="IPT"/>
</dbReference>
<comment type="function">
    <text evidence="2 10 12">Catalyzes the transfer of a dimethylallyl group onto the adenine at position 37 in tRNAs that read codons beginning with uridine, leading to the formation of N6-(dimethylallyl)adenosine (i(6)A).</text>
</comment>
<evidence type="ECO:0000256" key="9">
    <source>
        <dbReference type="ARBA" id="ARBA00049563"/>
    </source>
</evidence>
<dbReference type="GO" id="GO:0052381">
    <property type="term" value="F:tRNA dimethylallyltransferase activity"/>
    <property type="evidence" value="ECO:0007669"/>
    <property type="project" value="UniProtKB-UniRule"/>
</dbReference>
<protein>
    <recommendedName>
        <fullName evidence="10">tRNA dimethylallyltransferase</fullName>
        <ecNumber evidence="10">2.5.1.75</ecNumber>
    </recommendedName>
    <alternativeName>
        <fullName evidence="10">Dimethylallyl diphosphate:tRNA dimethylallyltransferase</fullName>
        <shortName evidence="10">DMAPP:tRNA dimethylallyltransferase</shortName>
        <shortName evidence="10">DMATase</shortName>
    </alternativeName>
    <alternativeName>
        <fullName evidence="10">Isopentenyl-diphosphate:tRNA isopentenyltransferase</fullName>
        <shortName evidence="10">IPP transferase</shortName>
        <shortName evidence="10">IPPT</shortName>
        <shortName evidence="10">IPTase</shortName>
    </alternativeName>
</protein>
<comment type="caution">
    <text evidence="14">The sequence shown here is derived from an EMBL/GenBank/DDBJ whole genome shotgun (WGS) entry which is preliminary data.</text>
</comment>
<reference evidence="14" key="1">
    <citation type="journal article" date="2020" name="mSystems">
        <title>Genome- and Community-Level Interaction Insights into Carbon Utilization and Element Cycling Functions of Hydrothermarchaeota in Hydrothermal Sediment.</title>
        <authorList>
            <person name="Zhou Z."/>
            <person name="Liu Y."/>
            <person name="Xu W."/>
            <person name="Pan J."/>
            <person name="Luo Z.H."/>
            <person name="Li M."/>
        </authorList>
    </citation>
    <scope>NUCLEOTIDE SEQUENCE [LARGE SCALE GENOMIC DNA]</scope>
    <source>
        <strain evidence="14">SpSt-556</strain>
    </source>
</reference>
<feature type="region of interest" description="Interaction with substrate tRNA" evidence="10">
    <location>
        <begin position="40"/>
        <end position="43"/>
    </location>
</feature>
<dbReference type="InterPro" id="IPR039657">
    <property type="entry name" value="Dimethylallyltransferase"/>
</dbReference>
<name>A0A7C4KYV2_9CHLR</name>
<sequence length="312" mass="35564">MSSAEGMPRLIVIVGPTAVGKTETAIQLAQQFEGEIVSADSRLFYRGMDIGTAKPTQTERQRVPHHLIDVAEPNEVWSLGVFKSAAKQVIADIQARGKMPFLVGGTGQYITALIEDWSVPAQQPDARLRQVLECWAREIGHESIHHKLAILDFQAASDIDPRNLRRTIRALEVILKTGQRFSEQRQKGESPYRVLKIGLKRPRQELYQRIDQRLDQMLAAGLVDEVRQLLERGLQPHSPVFSTIGYREVVAYLHGKLTLDEAIALIKKNSRQFVRRQANWFKENDPKINWFEMNEKTTREISALIHGWLMDV</sequence>
<dbReference type="Gene3D" id="3.40.50.300">
    <property type="entry name" value="P-loop containing nucleotide triphosphate hydrolases"/>
    <property type="match status" value="1"/>
</dbReference>
<dbReference type="EC" id="2.5.1.75" evidence="10"/>
<comment type="subunit">
    <text evidence="10">Monomer.</text>
</comment>
<evidence type="ECO:0000256" key="7">
    <source>
        <dbReference type="ARBA" id="ARBA00022840"/>
    </source>
</evidence>
<dbReference type="NCBIfam" id="TIGR00174">
    <property type="entry name" value="miaA"/>
    <property type="match status" value="1"/>
</dbReference>
<comment type="similarity">
    <text evidence="3 10 13">Belongs to the IPP transferase family.</text>
</comment>
<feature type="binding site" evidence="10">
    <location>
        <begin position="17"/>
        <end position="22"/>
    </location>
    <ligand>
        <name>substrate</name>
    </ligand>
</feature>
<evidence type="ECO:0000256" key="8">
    <source>
        <dbReference type="ARBA" id="ARBA00022842"/>
    </source>
</evidence>
<proteinExistence type="inferred from homology"/>
<keyword evidence="7 10" id="KW-0067">ATP-binding</keyword>
<dbReference type="HAMAP" id="MF_00185">
    <property type="entry name" value="IPP_trans"/>
    <property type="match status" value="1"/>
</dbReference>
<dbReference type="PANTHER" id="PTHR11088:SF60">
    <property type="entry name" value="TRNA DIMETHYLALLYLTRANSFERASE"/>
    <property type="match status" value="1"/>
</dbReference>
<dbReference type="SUPFAM" id="SSF52540">
    <property type="entry name" value="P-loop containing nucleoside triphosphate hydrolases"/>
    <property type="match status" value="2"/>
</dbReference>
<comment type="cofactor">
    <cofactor evidence="1 10">
        <name>Mg(2+)</name>
        <dbReference type="ChEBI" id="CHEBI:18420"/>
    </cofactor>
</comment>
<accession>A0A7C4KYV2</accession>
<keyword evidence="5 10" id="KW-0819">tRNA processing</keyword>
<comment type="caution">
    <text evidence="10">Lacks conserved residue(s) required for the propagation of feature annotation.</text>
</comment>